<dbReference type="AlphaFoldDB" id="A0A0C3I9B5"/>
<dbReference type="EMBL" id="KN832142">
    <property type="protein sequence ID" value="KIN93707.1"/>
    <property type="molecule type" value="Genomic_DNA"/>
</dbReference>
<dbReference type="InParanoid" id="A0A0C3I9B5"/>
<proteinExistence type="predicted"/>
<organism evidence="1 2">
    <name type="scientific">Pisolithus tinctorius Marx 270</name>
    <dbReference type="NCBI Taxonomy" id="870435"/>
    <lineage>
        <taxon>Eukaryota</taxon>
        <taxon>Fungi</taxon>
        <taxon>Dikarya</taxon>
        <taxon>Basidiomycota</taxon>
        <taxon>Agaricomycotina</taxon>
        <taxon>Agaricomycetes</taxon>
        <taxon>Agaricomycetidae</taxon>
        <taxon>Boletales</taxon>
        <taxon>Sclerodermatineae</taxon>
        <taxon>Pisolithaceae</taxon>
        <taxon>Pisolithus</taxon>
    </lineage>
</organism>
<sequence length="111" mass="12517">MDSFWFLDFVSENSHFQVILWYDGTRLHQAVSFLAAVAGTACIARRCTRSNKIEASQVARFPRAPLPPRQSPYRYLALRAYLRNNKQSLADTWGLALSRVLLSVGCRVGGL</sequence>
<accession>A0A0C3I9B5</accession>
<reference evidence="1 2" key="1">
    <citation type="submission" date="2014-04" db="EMBL/GenBank/DDBJ databases">
        <authorList>
            <consortium name="DOE Joint Genome Institute"/>
            <person name="Kuo A."/>
            <person name="Kohler A."/>
            <person name="Costa M.D."/>
            <person name="Nagy L.G."/>
            <person name="Floudas D."/>
            <person name="Copeland A."/>
            <person name="Barry K.W."/>
            <person name="Cichocki N."/>
            <person name="Veneault-Fourrey C."/>
            <person name="LaButti K."/>
            <person name="Lindquist E.A."/>
            <person name="Lipzen A."/>
            <person name="Lundell T."/>
            <person name="Morin E."/>
            <person name="Murat C."/>
            <person name="Sun H."/>
            <person name="Tunlid A."/>
            <person name="Henrissat B."/>
            <person name="Grigoriev I.V."/>
            <person name="Hibbett D.S."/>
            <person name="Martin F."/>
            <person name="Nordberg H.P."/>
            <person name="Cantor M.N."/>
            <person name="Hua S.X."/>
        </authorList>
    </citation>
    <scope>NUCLEOTIDE SEQUENCE [LARGE SCALE GENOMIC DNA]</scope>
    <source>
        <strain evidence="1 2">Marx 270</strain>
    </source>
</reference>
<dbReference type="HOGENOM" id="CLU_2159446_0_0_1"/>
<evidence type="ECO:0000313" key="1">
    <source>
        <dbReference type="EMBL" id="KIN93707.1"/>
    </source>
</evidence>
<dbReference type="Proteomes" id="UP000054217">
    <property type="component" value="Unassembled WGS sequence"/>
</dbReference>
<name>A0A0C3I9B5_PISTI</name>
<protein>
    <submittedName>
        <fullName evidence="1">Uncharacterized protein</fullName>
    </submittedName>
</protein>
<reference evidence="2" key="2">
    <citation type="submission" date="2015-01" db="EMBL/GenBank/DDBJ databases">
        <title>Evolutionary Origins and Diversification of the Mycorrhizal Mutualists.</title>
        <authorList>
            <consortium name="DOE Joint Genome Institute"/>
            <consortium name="Mycorrhizal Genomics Consortium"/>
            <person name="Kohler A."/>
            <person name="Kuo A."/>
            <person name="Nagy L.G."/>
            <person name="Floudas D."/>
            <person name="Copeland A."/>
            <person name="Barry K.W."/>
            <person name="Cichocki N."/>
            <person name="Veneault-Fourrey C."/>
            <person name="LaButti K."/>
            <person name="Lindquist E.A."/>
            <person name="Lipzen A."/>
            <person name="Lundell T."/>
            <person name="Morin E."/>
            <person name="Murat C."/>
            <person name="Riley R."/>
            <person name="Ohm R."/>
            <person name="Sun H."/>
            <person name="Tunlid A."/>
            <person name="Henrissat B."/>
            <person name="Grigoriev I.V."/>
            <person name="Hibbett D.S."/>
            <person name="Martin F."/>
        </authorList>
    </citation>
    <scope>NUCLEOTIDE SEQUENCE [LARGE SCALE GENOMIC DNA]</scope>
    <source>
        <strain evidence="2">Marx 270</strain>
    </source>
</reference>
<keyword evidence="2" id="KW-1185">Reference proteome</keyword>
<gene>
    <name evidence="1" type="ORF">M404DRAFT_35838</name>
</gene>
<evidence type="ECO:0000313" key="2">
    <source>
        <dbReference type="Proteomes" id="UP000054217"/>
    </source>
</evidence>